<dbReference type="GO" id="GO:0016020">
    <property type="term" value="C:membrane"/>
    <property type="evidence" value="ECO:0007669"/>
    <property type="project" value="GOC"/>
</dbReference>
<comment type="similarity">
    <text evidence="7">Belongs to the transferase hexapeptide repeat family. LpxD subfamily.</text>
</comment>
<keyword evidence="3 7" id="KW-0808">Transferase</keyword>
<feature type="domain" description="UDP-3-O-[3-hydroxymyristoyl] glucosamine N-acyltransferase non-repeat region" evidence="8">
    <location>
        <begin position="52"/>
        <end position="120"/>
    </location>
</feature>
<evidence type="ECO:0000256" key="6">
    <source>
        <dbReference type="ARBA" id="ARBA00023315"/>
    </source>
</evidence>
<dbReference type="PROSITE" id="PS00101">
    <property type="entry name" value="HEXAPEP_TRANSFERASES"/>
    <property type="match status" value="1"/>
</dbReference>
<evidence type="ECO:0000256" key="5">
    <source>
        <dbReference type="ARBA" id="ARBA00023098"/>
    </source>
</evidence>
<keyword evidence="5 7" id="KW-0443">Lipid metabolism</keyword>
<protein>
    <recommendedName>
        <fullName evidence="7">UDP-3-O-acylglucosamine N-acyltransferase</fullName>
        <ecNumber evidence="7">2.3.1.191</ecNumber>
    </recommendedName>
</protein>
<dbReference type="Gene3D" id="2.160.10.10">
    <property type="entry name" value="Hexapeptide repeat proteins"/>
    <property type="match status" value="1"/>
</dbReference>
<evidence type="ECO:0000259" key="8">
    <source>
        <dbReference type="Pfam" id="PF04613"/>
    </source>
</evidence>
<dbReference type="AlphaFoldDB" id="K8P6F0"/>
<dbReference type="UniPathway" id="UPA00973"/>
<evidence type="ECO:0000313" key="9">
    <source>
        <dbReference type="EMBL" id="EKS38172.1"/>
    </source>
</evidence>
<feature type="active site" description="Proton acceptor" evidence="7">
    <location>
        <position position="276"/>
    </location>
</feature>
<comment type="catalytic activity">
    <reaction evidence="7">
        <text>a UDP-3-O-[(3R)-3-hydroxyacyl]-alpha-D-glucosamine + a (3R)-hydroxyacyl-[ACP] = a UDP-2-N,3-O-bis[(3R)-3-hydroxyacyl]-alpha-D-glucosamine + holo-[ACP] + H(+)</text>
        <dbReference type="Rhea" id="RHEA:53836"/>
        <dbReference type="Rhea" id="RHEA-COMP:9685"/>
        <dbReference type="Rhea" id="RHEA-COMP:9945"/>
        <dbReference type="ChEBI" id="CHEBI:15378"/>
        <dbReference type="ChEBI" id="CHEBI:64479"/>
        <dbReference type="ChEBI" id="CHEBI:78827"/>
        <dbReference type="ChEBI" id="CHEBI:137740"/>
        <dbReference type="ChEBI" id="CHEBI:137748"/>
        <dbReference type="EC" id="2.3.1.191"/>
    </reaction>
</comment>
<organism evidence="9 10">
    <name type="scientific">Afipia broomeae ATCC 49717</name>
    <dbReference type="NCBI Taxonomy" id="883078"/>
    <lineage>
        <taxon>Bacteria</taxon>
        <taxon>Pseudomonadati</taxon>
        <taxon>Pseudomonadota</taxon>
        <taxon>Alphaproteobacteria</taxon>
        <taxon>Hyphomicrobiales</taxon>
        <taxon>Nitrobacteraceae</taxon>
        <taxon>Afipia</taxon>
    </lineage>
</organism>
<dbReference type="HAMAP" id="MF_00523">
    <property type="entry name" value="LpxD"/>
    <property type="match status" value="1"/>
</dbReference>
<dbReference type="GO" id="GO:0009245">
    <property type="term" value="P:lipid A biosynthetic process"/>
    <property type="evidence" value="ECO:0007669"/>
    <property type="project" value="UniProtKB-UniRule"/>
</dbReference>
<comment type="caution">
    <text evidence="9">The sequence shown here is derived from an EMBL/GenBank/DDBJ whole genome shotgun (WGS) entry which is preliminary data.</text>
</comment>
<keyword evidence="10" id="KW-1185">Reference proteome</keyword>
<comment type="subunit">
    <text evidence="7">Homotrimer.</text>
</comment>
<dbReference type="CDD" id="cd03352">
    <property type="entry name" value="LbH_LpxD"/>
    <property type="match status" value="1"/>
</dbReference>
<gene>
    <name evidence="7" type="primary">lpxD</name>
    <name evidence="9" type="ORF">HMPREF9695_02012</name>
</gene>
<dbReference type="PATRIC" id="fig|883078.3.peg.2067"/>
<dbReference type="GO" id="GO:0103118">
    <property type="term" value="F:UDP-3-O-[(3R)-3-hydroxyacyl]-glucosamine N-acyltransferase activity"/>
    <property type="evidence" value="ECO:0007669"/>
    <property type="project" value="UniProtKB-EC"/>
</dbReference>
<keyword evidence="6 7" id="KW-0012">Acyltransferase</keyword>
<name>K8P6F0_9BRAD</name>
<sequence>MRSGVRVAGKCISLTAADGMTQRTFFKRPSPVTLADLAALTGAQLADEARADRLIAGAASLDRAGPAHLTFCENKKYAAQLEQTHAGACLVNEKLEGSVPPHVAVLRVAEPYKAFVAAMRALYPDTLRPTSWFDNGGVAAAAVVHPSAYLEDDVIVDPLAVIGPDVEIGAGTVIGSGAVIGAGVRIGRDCNIGANASVLCALIGNDVIIHPGCRIGQDGFGYLMGAKGHVKVPQAGRVIIQNGVEIGAGCTIDRGALNDTVIGEGSKIDNLVQIGHNVVIGRNCVVVSQSGIAGSSTLGDGVVLAARIGVSDHATIGDGAQIAARSSVVGEVPAGARWGGSPAKPIKQFFRELFEVERLGREGIAKLKSKPSGDGEQT</sequence>
<dbReference type="eggNOG" id="COG1044">
    <property type="taxonomic scope" value="Bacteria"/>
</dbReference>
<dbReference type="InterPro" id="IPR011004">
    <property type="entry name" value="Trimer_LpxA-like_sf"/>
</dbReference>
<dbReference type="NCBIfam" id="TIGR01853">
    <property type="entry name" value="lipid_A_lpxD"/>
    <property type="match status" value="1"/>
</dbReference>
<dbReference type="Pfam" id="PF04613">
    <property type="entry name" value="LpxD"/>
    <property type="match status" value="1"/>
</dbReference>
<proteinExistence type="inferred from homology"/>
<evidence type="ECO:0000256" key="3">
    <source>
        <dbReference type="ARBA" id="ARBA00022679"/>
    </source>
</evidence>
<dbReference type="InterPro" id="IPR001451">
    <property type="entry name" value="Hexapep"/>
</dbReference>
<evidence type="ECO:0000256" key="4">
    <source>
        <dbReference type="ARBA" id="ARBA00022737"/>
    </source>
</evidence>
<keyword evidence="2 7" id="KW-0441">Lipid A biosynthesis</keyword>
<reference evidence="9 10" key="1">
    <citation type="submission" date="2012-04" db="EMBL/GenBank/DDBJ databases">
        <title>The Genome Sequence of Afipia broomeae ATCC 49717.</title>
        <authorList>
            <consortium name="The Broad Institute Genome Sequencing Platform"/>
            <person name="Earl A."/>
            <person name="Ward D."/>
            <person name="Feldgarden M."/>
            <person name="Gevers D."/>
            <person name="Huys G."/>
            <person name="Walker B."/>
            <person name="Young S.K."/>
            <person name="Zeng Q."/>
            <person name="Gargeya S."/>
            <person name="Fitzgerald M."/>
            <person name="Haas B."/>
            <person name="Abouelleil A."/>
            <person name="Alvarado L."/>
            <person name="Arachchi H.M."/>
            <person name="Berlin A."/>
            <person name="Chapman S.B."/>
            <person name="Goldberg J."/>
            <person name="Griggs A."/>
            <person name="Gujja S."/>
            <person name="Hansen M."/>
            <person name="Howarth C."/>
            <person name="Imamovic A."/>
            <person name="Larimer J."/>
            <person name="McCowen C."/>
            <person name="Montmayeur A."/>
            <person name="Murphy C."/>
            <person name="Neiman D."/>
            <person name="Pearson M."/>
            <person name="Priest M."/>
            <person name="Roberts A."/>
            <person name="Saif S."/>
            <person name="Shea T."/>
            <person name="Sisk P."/>
            <person name="Sykes S."/>
            <person name="Wortman J."/>
            <person name="Nusbaum C."/>
            <person name="Birren B."/>
        </authorList>
    </citation>
    <scope>NUCLEOTIDE SEQUENCE [LARGE SCALE GENOMIC DNA]</scope>
    <source>
        <strain evidence="9 10">ATCC 49717</strain>
    </source>
</reference>
<dbReference type="InterPro" id="IPR007691">
    <property type="entry name" value="LpxD"/>
</dbReference>
<dbReference type="Proteomes" id="UP000001096">
    <property type="component" value="Unassembled WGS sequence"/>
</dbReference>
<comment type="pathway">
    <text evidence="7">Bacterial outer membrane biogenesis; LPS lipid A biosynthesis.</text>
</comment>
<evidence type="ECO:0000256" key="1">
    <source>
        <dbReference type="ARBA" id="ARBA00022516"/>
    </source>
</evidence>
<keyword evidence="4 7" id="KW-0677">Repeat</keyword>
<dbReference type="PANTHER" id="PTHR43378">
    <property type="entry name" value="UDP-3-O-ACYLGLUCOSAMINE N-ACYLTRANSFERASE"/>
    <property type="match status" value="1"/>
</dbReference>
<comment type="function">
    <text evidence="7">Catalyzes the N-acylation of UDP-3-O-acylglucosamine using 3-hydroxyacyl-ACP as the acyl donor. Is involved in the biosynthesis of lipid A, a phosphorylated glycolipid that anchors the lipopolysaccharide to the outer membrane of the cell.</text>
</comment>
<dbReference type="HOGENOM" id="CLU_049865_0_2_5"/>
<evidence type="ECO:0000256" key="7">
    <source>
        <dbReference type="HAMAP-Rule" id="MF_00523"/>
    </source>
</evidence>
<dbReference type="InterPro" id="IPR020573">
    <property type="entry name" value="UDP_GlcNAc_AcTrfase_non-rep"/>
</dbReference>
<evidence type="ECO:0000256" key="2">
    <source>
        <dbReference type="ARBA" id="ARBA00022556"/>
    </source>
</evidence>
<accession>K8P6F0</accession>
<dbReference type="Pfam" id="PF00132">
    <property type="entry name" value="Hexapep"/>
    <property type="match status" value="2"/>
</dbReference>
<dbReference type="Gene3D" id="3.40.1390.10">
    <property type="entry name" value="MurE/MurF, N-terminal domain"/>
    <property type="match status" value="1"/>
</dbReference>
<evidence type="ECO:0000313" key="10">
    <source>
        <dbReference type="Proteomes" id="UP000001096"/>
    </source>
</evidence>
<dbReference type="EMBL" id="AGWX01000003">
    <property type="protein sequence ID" value="EKS38172.1"/>
    <property type="molecule type" value="Genomic_DNA"/>
</dbReference>
<dbReference type="PANTHER" id="PTHR43378:SF2">
    <property type="entry name" value="UDP-3-O-ACYLGLUCOSAMINE N-ACYLTRANSFERASE 1, MITOCHONDRIAL-RELATED"/>
    <property type="match status" value="1"/>
</dbReference>
<dbReference type="NCBIfam" id="NF002060">
    <property type="entry name" value="PRK00892.1"/>
    <property type="match status" value="1"/>
</dbReference>
<dbReference type="InterPro" id="IPR018357">
    <property type="entry name" value="Hexapep_transf_CS"/>
</dbReference>
<dbReference type="GO" id="GO:0016410">
    <property type="term" value="F:N-acyltransferase activity"/>
    <property type="evidence" value="ECO:0007669"/>
    <property type="project" value="InterPro"/>
</dbReference>
<dbReference type="EC" id="2.3.1.191" evidence="7"/>
<dbReference type="SUPFAM" id="SSF51161">
    <property type="entry name" value="Trimeric LpxA-like enzymes"/>
    <property type="match status" value="1"/>
</dbReference>
<keyword evidence="1 7" id="KW-0444">Lipid biosynthesis</keyword>